<proteinExistence type="inferred from homology"/>
<evidence type="ECO:0000256" key="7">
    <source>
        <dbReference type="HAMAP-Rule" id="MF_00440"/>
    </source>
</evidence>
<dbReference type="InterPro" id="IPR005144">
    <property type="entry name" value="ATP-cone_dom"/>
</dbReference>
<feature type="zinc finger region" evidence="7">
    <location>
        <begin position="11"/>
        <end position="42"/>
    </location>
</feature>
<dbReference type="PROSITE" id="PS51161">
    <property type="entry name" value="ATP_CONE"/>
    <property type="match status" value="1"/>
</dbReference>
<dbReference type="AlphaFoldDB" id="A0A6N2T745"/>
<keyword evidence="2 7" id="KW-0547">Nucleotide-binding</keyword>
<comment type="function">
    <text evidence="7">Negatively regulates transcription of bacterial ribonucleotide reductase nrd genes and operons by binding to NrdR-boxes.</text>
</comment>
<organism evidence="9">
    <name type="scientific">Bifidobacterium dentium</name>
    <dbReference type="NCBI Taxonomy" id="1689"/>
    <lineage>
        <taxon>Bacteria</taxon>
        <taxon>Bacillati</taxon>
        <taxon>Actinomycetota</taxon>
        <taxon>Actinomycetes</taxon>
        <taxon>Bifidobacteriales</taxon>
        <taxon>Bifidobacteriaceae</taxon>
        <taxon>Bifidobacterium</taxon>
    </lineage>
</organism>
<keyword evidence="7" id="KW-0863">Zinc-finger</keyword>
<gene>
    <name evidence="7 9" type="primary">nrdR</name>
    <name evidence="9" type="ORF">BDLFYP24_01853</name>
</gene>
<dbReference type="GO" id="GO:0008270">
    <property type="term" value="F:zinc ion binding"/>
    <property type="evidence" value="ECO:0007669"/>
    <property type="project" value="UniProtKB-UniRule"/>
</dbReference>
<evidence type="ECO:0000313" key="9">
    <source>
        <dbReference type="EMBL" id="VYT01297.1"/>
    </source>
</evidence>
<evidence type="ECO:0000256" key="3">
    <source>
        <dbReference type="ARBA" id="ARBA00022840"/>
    </source>
</evidence>
<dbReference type="PANTHER" id="PTHR30455">
    <property type="entry name" value="TRANSCRIPTIONAL REPRESSOR NRDR"/>
    <property type="match status" value="1"/>
</dbReference>
<reference evidence="9" key="1">
    <citation type="submission" date="2019-11" db="EMBL/GenBank/DDBJ databases">
        <authorList>
            <person name="Feng L."/>
        </authorList>
    </citation>
    <scope>NUCLEOTIDE SEQUENCE</scope>
    <source>
        <strain evidence="9">BdentiumLFYP24</strain>
    </source>
</reference>
<comment type="cofactor">
    <cofactor evidence="7">
        <name>Zn(2+)</name>
        <dbReference type="ChEBI" id="CHEBI:29105"/>
    </cofactor>
    <text evidence="7">Binds 1 zinc ion.</text>
</comment>
<dbReference type="HAMAP" id="MF_00440">
    <property type="entry name" value="NrdR"/>
    <property type="match status" value="1"/>
</dbReference>
<protein>
    <recommendedName>
        <fullName evidence="7">Transcriptional repressor NrdR</fullName>
    </recommendedName>
</protein>
<sequence>MVQAIVETMHCPFCQNPDTKVVDTRISEDGHSIRRRRECPKCAKRFTTVETTMLLVVKRSGNVEQFDRNKVISGVRKACQGRPINEDDLKMLGQRVEEDLRSRGLAQVKSDEVGKAILKPLRDLDMVAYMRFASVYQNFENLEDFQHAIDELKGDMK</sequence>
<keyword evidence="3 7" id="KW-0067">ATP-binding</keyword>
<name>A0A6N2T745_9BIFI</name>
<dbReference type="GO" id="GO:0005524">
    <property type="term" value="F:ATP binding"/>
    <property type="evidence" value="ECO:0007669"/>
    <property type="project" value="UniProtKB-UniRule"/>
</dbReference>
<keyword evidence="6 7" id="KW-0804">Transcription</keyword>
<evidence type="ECO:0000259" key="8">
    <source>
        <dbReference type="PROSITE" id="PS51161"/>
    </source>
</evidence>
<keyword evidence="5 7" id="KW-0238">DNA-binding</keyword>
<dbReference type="GO" id="GO:0003677">
    <property type="term" value="F:DNA binding"/>
    <property type="evidence" value="ECO:0007669"/>
    <property type="project" value="UniProtKB-KW"/>
</dbReference>
<keyword evidence="7" id="KW-0862">Zinc</keyword>
<evidence type="ECO:0000256" key="1">
    <source>
        <dbReference type="ARBA" id="ARBA00022491"/>
    </source>
</evidence>
<dbReference type="PANTHER" id="PTHR30455:SF2">
    <property type="entry name" value="TRANSCRIPTIONAL REPRESSOR NRDR"/>
    <property type="match status" value="1"/>
</dbReference>
<keyword evidence="1 7" id="KW-0678">Repressor</keyword>
<dbReference type="GO" id="GO:0045892">
    <property type="term" value="P:negative regulation of DNA-templated transcription"/>
    <property type="evidence" value="ECO:0007669"/>
    <property type="project" value="UniProtKB-UniRule"/>
</dbReference>
<evidence type="ECO:0000256" key="5">
    <source>
        <dbReference type="ARBA" id="ARBA00023125"/>
    </source>
</evidence>
<keyword evidence="7" id="KW-0479">Metal-binding</keyword>
<dbReference type="InterPro" id="IPR003796">
    <property type="entry name" value="RNR_NrdR-like"/>
</dbReference>
<evidence type="ECO:0000256" key="4">
    <source>
        <dbReference type="ARBA" id="ARBA00023015"/>
    </source>
</evidence>
<evidence type="ECO:0000256" key="2">
    <source>
        <dbReference type="ARBA" id="ARBA00022741"/>
    </source>
</evidence>
<dbReference type="InterPro" id="IPR055173">
    <property type="entry name" value="NrdR-like_N"/>
</dbReference>
<dbReference type="Pfam" id="PF22811">
    <property type="entry name" value="Zn_ribbon_NrdR"/>
    <property type="match status" value="1"/>
</dbReference>
<dbReference type="NCBIfam" id="TIGR00244">
    <property type="entry name" value="transcriptional regulator NrdR"/>
    <property type="match status" value="1"/>
</dbReference>
<evidence type="ECO:0000256" key="6">
    <source>
        <dbReference type="ARBA" id="ARBA00023163"/>
    </source>
</evidence>
<comment type="similarity">
    <text evidence="7">Belongs to the NrdR family.</text>
</comment>
<dbReference type="Pfam" id="PF03477">
    <property type="entry name" value="ATP-cone"/>
    <property type="match status" value="1"/>
</dbReference>
<keyword evidence="4 7" id="KW-0805">Transcription regulation</keyword>
<feature type="domain" description="ATP-cone" evidence="8">
    <location>
        <begin position="54"/>
        <end position="144"/>
    </location>
</feature>
<dbReference type="EMBL" id="CACRSP010000004">
    <property type="protein sequence ID" value="VYT01297.1"/>
    <property type="molecule type" value="Genomic_DNA"/>
</dbReference>
<accession>A0A6N2T745</accession>